<evidence type="ECO:0000256" key="3">
    <source>
        <dbReference type="ARBA" id="ARBA00023157"/>
    </source>
</evidence>
<dbReference type="PANTHER" id="PTHR11844:SF25">
    <property type="entry name" value="NTR DOMAIN-CONTAINING PROTEIN"/>
    <property type="match status" value="1"/>
</dbReference>
<keyword evidence="6" id="KW-0732">Signal</keyword>
<comment type="subcellular location">
    <subcellularLocation>
        <location evidence="1">Secreted</location>
    </subcellularLocation>
</comment>
<dbReference type="GO" id="GO:0046872">
    <property type="term" value="F:metal ion binding"/>
    <property type="evidence" value="ECO:0007669"/>
    <property type="project" value="UniProtKB-KW"/>
</dbReference>
<dbReference type="PROSITE" id="PS51257">
    <property type="entry name" value="PROKAR_LIPOPROTEIN"/>
    <property type="match status" value="1"/>
</dbReference>
<dbReference type="Proteomes" id="UP001176961">
    <property type="component" value="Unassembled WGS sequence"/>
</dbReference>
<comment type="caution">
    <text evidence="8">The sequence shown here is derived from an EMBL/GenBank/DDBJ whole genome shotgun (WGS) entry which is preliminary data.</text>
</comment>
<dbReference type="EMBL" id="CATQJL010000223">
    <property type="protein sequence ID" value="CAJ0600284.1"/>
    <property type="molecule type" value="Genomic_DNA"/>
</dbReference>
<feature type="disulfide bond" evidence="5">
    <location>
        <begin position="17"/>
        <end position="83"/>
    </location>
</feature>
<feature type="chain" id="PRO_5041283985" description="NTR domain-containing protein" evidence="6">
    <location>
        <begin position="17"/>
        <end position="299"/>
    </location>
</feature>
<evidence type="ECO:0000313" key="9">
    <source>
        <dbReference type="Proteomes" id="UP001176961"/>
    </source>
</evidence>
<dbReference type="SUPFAM" id="SSF50242">
    <property type="entry name" value="TIMP-like"/>
    <property type="match status" value="2"/>
</dbReference>
<protein>
    <recommendedName>
        <fullName evidence="7">NTR domain-containing protein</fullName>
    </recommendedName>
</protein>
<dbReference type="PANTHER" id="PTHR11844">
    <property type="entry name" value="METALLOPROTEASE INHIBITOR"/>
    <property type="match status" value="1"/>
</dbReference>
<dbReference type="PROSITE" id="PS50189">
    <property type="entry name" value="NTR"/>
    <property type="match status" value="1"/>
</dbReference>
<dbReference type="GO" id="GO:0002020">
    <property type="term" value="F:protease binding"/>
    <property type="evidence" value="ECO:0007669"/>
    <property type="project" value="TreeGrafter"/>
</dbReference>
<feature type="binding site" evidence="4">
    <location>
        <position position="17"/>
    </location>
    <ligand>
        <name>Zn(2+)</name>
        <dbReference type="ChEBI" id="CHEBI:29105"/>
        <note>ligand shared with metalloproteinase partner</note>
    </ligand>
</feature>
<dbReference type="InterPro" id="IPR018933">
    <property type="entry name" value="Netrin_module_non-TIMP"/>
</dbReference>
<dbReference type="Pfam" id="PF00965">
    <property type="entry name" value="TIMP"/>
    <property type="match status" value="1"/>
</dbReference>
<evidence type="ECO:0000256" key="6">
    <source>
        <dbReference type="SAM" id="SignalP"/>
    </source>
</evidence>
<feature type="signal peptide" evidence="6">
    <location>
        <begin position="1"/>
        <end position="16"/>
    </location>
</feature>
<accession>A0AA36GY84</accession>
<name>A0AA36GY84_CYLNA</name>
<feature type="domain" description="NTR" evidence="7">
    <location>
        <begin position="17"/>
        <end position="140"/>
    </location>
</feature>
<dbReference type="GO" id="GO:0051045">
    <property type="term" value="P:negative regulation of membrane protein ectodomain proteolysis"/>
    <property type="evidence" value="ECO:0007669"/>
    <property type="project" value="TreeGrafter"/>
</dbReference>
<evidence type="ECO:0000259" key="7">
    <source>
        <dbReference type="PROSITE" id="PS50189"/>
    </source>
</evidence>
<dbReference type="InterPro" id="IPR001134">
    <property type="entry name" value="Netrin_domain"/>
</dbReference>
<gene>
    <name evidence="8" type="ORF">CYNAS_LOCUS12267</name>
</gene>
<organism evidence="8 9">
    <name type="scientific">Cylicocyclus nassatus</name>
    <name type="common">Nematode worm</name>
    <dbReference type="NCBI Taxonomy" id="53992"/>
    <lineage>
        <taxon>Eukaryota</taxon>
        <taxon>Metazoa</taxon>
        <taxon>Ecdysozoa</taxon>
        <taxon>Nematoda</taxon>
        <taxon>Chromadorea</taxon>
        <taxon>Rhabditida</taxon>
        <taxon>Rhabditina</taxon>
        <taxon>Rhabditomorpha</taxon>
        <taxon>Strongyloidea</taxon>
        <taxon>Strongylidae</taxon>
        <taxon>Cylicocyclus</taxon>
    </lineage>
</organism>
<keyword evidence="4" id="KW-0479">Metal-binding</keyword>
<keyword evidence="2" id="KW-0964">Secreted</keyword>
<dbReference type="InterPro" id="IPR008993">
    <property type="entry name" value="TIMP-like_OB-fold"/>
</dbReference>
<keyword evidence="3 5" id="KW-1015">Disulfide bond</keyword>
<feature type="disulfide bond" evidence="5">
    <location>
        <begin position="19"/>
        <end position="111"/>
    </location>
</feature>
<keyword evidence="4" id="KW-0862">Zinc</keyword>
<dbReference type="GO" id="GO:0005615">
    <property type="term" value="C:extracellular space"/>
    <property type="evidence" value="ECO:0007669"/>
    <property type="project" value="TreeGrafter"/>
</dbReference>
<dbReference type="SMART" id="SM00206">
    <property type="entry name" value="NTR"/>
    <property type="match status" value="1"/>
</dbReference>
<dbReference type="Pfam" id="PF01759">
    <property type="entry name" value="NTR"/>
    <property type="match status" value="1"/>
</dbReference>
<evidence type="ECO:0000313" key="8">
    <source>
        <dbReference type="EMBL" id="CAJ0600284.1"/>
    </source>
</evidence>
<reference evidence="8" key="1">
    <citation type="submission" date="2023-07" db="EMBL/GenBank/DDBJ databases">
        <authorList>
            <consortium name="CYATHOMIX"/>
        </authorList>
    </citation>
    <scope>NUCLEOTIDE SEQUENCE</scope>
    <source>
        <strain evidence="8">N/A</strain>
    </source>
</reference>
<keyword evidence="9" id="KW-1185">Reference proteome</keyword>
<evidence type="ECO:0000256" key="4">
    <source>
        <dbReference type="PIRSR" id="PIRSR601820-1"/>
    </source>
</evidence>
<feature type="disulfide bond" evidence="5">
    <location>
        <begin position="30"/>
        <end position="140"/>
    </location>
</feature>
<evidence type="ECO:0000256" key="5">
    <source>
        <dbReference type="PIRSR" id="PIRSR601820-3"/>
    </source>
</evidence>
<sequence>MRKLAFLLASVTITYACSCNGFQSLEKAFCKVDFVSHAKVVSKFTESGREFQYEIEHMEVFKMPERLSELPTKFTSFSQPERCGLELELGQEYLLSGLIYEDGMSGHLIHCPAIGGLLRKWDRVSEEDIDALHALRTYTCEKNYKISCRRGSAQHTAVKMKRFAFLLLSITTIYADEGICPEFASRKDAFCEYDWVSHVKVTRKVLDADPDIYTLEHIETFRKKEGEPPQTVLSRMPSDGRGGIVLEVGEEYLLAGYQTGSPSPFIADCPKANRLSTKWDDLLESEIEALRTYTCPEST</sequence>
<dbReference type="GO" id="GO:0031012">
    <property type="term" value="C:extracellular matrix"/>
    <property type="evidence" value="ECO:0007669"/>
    <property type="project" value="TreeGrafter"/>
</dbReference>
<proteinExistence type="predicted"/>
<dbReference type="AlphaFoldDB" id="A0AA36GY84"/>
<dbReference type="Gene3D" id="2.40.50.120">
    <property type="match status" value="2"/>
</dbReference>
<evidence type="ECO:0000256" key="1">
    <source>
        <dbReference type="ARBA" id="ARBA00004613"/>
    </source>
</evidence>
<evidence type="ECO:0000256" key="2">
    <source>
        <dbReference type="ARBA" id="ARBA00022525"/>
    </source>
</evidence>
<dbReference type="InterPro" id="IPR001820">
    <property type="entry name" value="TIMP"/>
</dbReference>
<dbReference type="GO" id="GO:0008191">
    <property type="term" value="F:metalloendopeptidase inhibitor activity"/>
    <property type="evidence" value="ECO:0007669"/>
    <property type="project" value="InterPro"/>
</dbReference>